<name>A0A4P8N7B6_9CAUD</name>
<protein>
    <submittedName>
        <fullName evidence="1">Uncharacterized protein</fullName>
    </submittedName>
</protein>
<proteinExistence type="predicted"/>
<organism evidence="1 2">
    <name type="scientific">Rheinheimera phage vB_RspM_Barba19A</name>
    <dbReference type="NCBI Taxonomy" id="2565658"/>
    <lineage>
        <taxon>Viruses</taxon>
        <taxon>Duplodnaviria</taxon>
        <taxon>Heunggongvirae</taxon>
        <taxon>Uroviricota</taxon>
        <taxon>Caudoviricetes</taxon>
        <taxon>Barbavirus</taxon>
        <taxon>Barbavirus barba19A</taxon>
    </lineage>
</organism>
<evidence type="ECO:0000313" key="2">
    <source>
        <dbReference type="Proteomes" id="UP000304203"/>
    </source>
</evidence>
<dbReference type="Proteomes" id="UP000304203">
    <property type="component" value="Segment"/>
</dbReference>
<reference evidence="1 2" key="1">
    <citation type="submission" date="2019-03" db="EMBL/GenBank/DDBJ databases">
        <title>Genomic and seasonal variations among aquatic phages infecting the Baltic Sea Gammaproteobacteria Rheinheimera sp. bal341.</title>
        <authorList>
            <person name="Nilsson E."/>
            <person name="Li K."/>
            <person name="Fridlund J."/>
            <person name="Sulcius S."/>
            <person name="Bunse C."/>
            <person name="Karlsson C.M.G."/>
            <person name="Lindh M."/>
            <person name="Lundin D."/>
            <person name="Pinhassi J."/>
            <person name="Holmfeldt K."/>
        </authorList>
    </citation>
    <scope>NUCLEOTIDE SEQUENCE [LARGE SCALE GENOMIC DNA]</scope>
</reference>
<accession>A0A4P8N7B6</accession>
<gene>
    <name evidence="1" type="ORF">Barba19A_gp008</name>
</gene>
<dbReference type="SUPFAM" id="SSF58038">
    <property type="entry name" value="SNARE fusion complex"/>
    <property type="match status" value="1"/>
</dbReference>
<keyword evidence="2" id="KW-1185">Reference proteome</keyword>
<sequence>MTELYTQAKLTYIEELEDEIAKLNDLCRDLNMIITEKDDVIKMLQGR</sequence>
<dbReference type="EMBL" id="MK719730">
    <property type="protein sequence ID" value="QCQ61848.1"/>
    <property type="molecule type" value="Genomic_DNA"/>
</dbReference>
<evidence type="ECO:0000313" key="1">
    <source>
        <dbReference type="EMBL" id="QCQ61848.1"/>
    </source>
</evidence>